<dbReference type="InterPro" id="IPR002328">
    <property type="entry name" value="ADH_Zn_CS"/>
</dbReference>
<keyword evidence="9" id="KW-0521">NADP</keyword>
<keyword evidence="6 14" id="KW-0479">Metal-binding</keyword>
<evidence type="ECO:0000256" key="7">
    <source>
        <dbReference type="ARBA" id="ARBA00022737"/>
    </source>
</evidence>
<evidence type="ECO:0000256" key="12">
    <source>
        <dbReference type="ARBA" id="ARBA00050997"/>
    </source>
</evidence>
<feature type="repeat" description="WD" evidence="13">
    <location>
        <begin position="671"/>
        <end position="702"/>
    </location>
</feature>
<dbReference type="Pfam" id="PF08240">
    <property type="entry name" value="ADH_N"/>
    <property type="match status" value="1"/>
</dbReference>
<dbReference type="InterPro" id="IPR015943">
    <property type="entry name" value="WD40/YVTN_repeat-like_dom_sf"/>
</dbReference>
<keyword evidence="10" id="KW-0560">Oxidoreductase</keyword>
<dbReference type="SMART" id="SM00320">
    <property type="entry name" value="WD40"/>
    <property type="match status" value="2"/>
</dbReference>
<evidence type="ECO:0000256" key="9">
    <source>
        <dbReference type="ARBA" id="ARBA00022857"/>
    </source>
</evidence>
<dbReference type="PROSITE" id="PS50294">
    <property type="entry name" value="WD_REPEATS_REGION"/>
    <property type="match status" value="1"/>
</dbReference>
<evidence type="ECO:0000256" key="13">
    <source>
        <dbReference type="PROSITE-ProRule" id="PRU00221"/>
    </source>
</evidence>
<dbReference type="InterPro" id="IPR001680">
    <property type="entry name" value="WD40_rpt"/>
</dbReference>
<dbReference type="PROSITE" id="PS50082">
    <property type="entry name" value="WD_REPEATS_2"/>
    <property type="match status" value="2"/>
</dbReference>
<dbReference type="GO" id="GO:0008106">
    <property type="term" value="F:alcohol dehydrogenase (NADP+) activity"/>
    <property type="evidence" value="ECO:0007669"/>
    <property type="project" value="UniProtKB-EC"/>
</dbReference>
<keyword evidence="4" id="KW-0597">Phosphoprotein</keyword>
<feature type="repeat" description="WD" evidence="13">
    <location>
        <begin position="533"/>
        <end position="573"/>
    </location>
</feature>
<dbReference type="AlphaFoldDB" id="A0A0L0NFM1"/>
<evidence type="ECO:0000313" key="16">
    <source>
        <dbReference type="EMBL" id="KND92906.1"/>
    </source>
</evidence>
<dbReference type="Gene3D" id="2.130.10.10">
    <property type="entry name" value="YVTN repeat-like/Quinoprotein amine dehydrogenase"/>
    <property type="match status" value="2"/>
</dbReference>
<dbReference type="InterPro" id="IPR013149">
    <property type="entry name" value="ADH-like_C"/>
</dbReference>
<proteinExistence type="inferred from homology"/>
<sequence length="702" mass="75673">MSYPEKFSGFQSPSADNWLEFDKNSWDPRPFGDYDVDLKIECCGVCASDLHTISGDWGGCPYPLAVGHEIVGKVLKVGPKVTLAKVGQRVGVGAQIYSCGECRQCKNDNETYCKHMIDTYGAKYLDTGHTTQGGYSSHARIHEYWVFPIPDSIPSSDAAPMLCAGITVYSPLKRFGAGPGKKVGIVGIGGLGHYGVMFAKALGAEVWAISRSRAKEDDAMKMGADGFIATGEEGWDAAHKMTFDLIVNTANSFDGFELNRYLSLLDVHGRWNSVGLPGGDGITIKNQDFIENGCFIGTTHLGSRREMLEMFELVAAKGITSWVEEIPISRAGLQKAMEKLQKSSVRYRSCMVGYGEAFGAASHLTTATMSAATPLDDTPLALLSLTLRYRRLCSKTEITSVGISHSSSSPSAFATYAAPQSAQPWIDFFDLSSQRGNTKAAGSLAVFGPAGAGSNRVAALRDWTVRLGQGVEYHHGSTVMVRDFTTGKTAVELREATRGPVVWSRDGGALAAGEGRNRVGVWDVRSGARLGRVVGHLDEVTHAAFTPDRSLVTLSRDGTVRVTDPRTARTLSRLEVEGSTKPRALAVSPDGRSVVSLWGTTVYIWLPQASHLTSYDLHATRRTEGWPLAVSPDGRWMACRTEGGFDVVEVASGRVAWERCEGEDAHASGMVTAAAFSTDGRVLLLGRMNGAVEVWDAEERAA</sequence>
<dbReference type="Pfam" id="PF00107">
    <property type="entry name" value="ADH_zinc_N"/>
    <property type="match status" value="1"/>
</dbReference>
<dbReference type="SUPFAM" id="SSF50129">
    <property type="entry name" value="GroES-like"/>
    <property type="match status" value="1"/>
</dbReference>
<accession>A0A0L0NFM1</accession>
<comment type="subunit">
    <text evidence="3">Homodimer.</text>
</comment>
<dbReference type="InterPro" id="IPR020843">
    <property type="entry name" value="ER"/>
</dbReference>
<comment type="caution">
    <text evidence="16">The sequence shown here is derived from an EMBL/GenBank/DDBJ whole genome shotgun (WGS) entry which is preliminary data.</text>
</comment>
<evidence type="ECO:0000256" key="8">
    <source>
        <dbReference type="ARBA" id="ARBA00022833"/>
    </source>
</evidence>
<dbReference type="SUPFAM" id="SSF51735">
    <property type="entry name" value="NAD(P)-binding Rossmann-fold domains"/>
    <property type="match status" value="1"/>
</dbReference>
<evidence type="ECO:0000256" key="14">
    <source>
        <dbReference type="RuleBase" id="RU361277"/>
    </source>
</evidence>
<keyword evidence="7" id="KW-0677">Repeat</keyword>
<dbReference type="OrthoDB" id="1879366at2759"/>
<evidence type="ECO:0000256" key="11">
    <source>
        <dbReference type="ARBA" id="ARBA00024074"/>
    </source>
</evidence>
<dbReference type="SMART" id="SM00829">
    <property type="entry name" value="PKS_ER"/>
    <property type="match status" value="1"/>
</dbReference>
<dbReference type="InterPro" id="IPR011032">
    <property type="entry name" value="GroES-like_sf"/>
</dbReference>
<evidence type="ECO:0000256" key="2">
    <source>
        <dbReference type="ARBA" id="ARBA00008072"/>
    </source>
</evidence>
<name>A0A0L0NFM1_TOLOC</name>
<dbReference type="EMBL" id="LFRF01000004">
    <property type="protein sequence ID" value="KND92906.1"/>
    <property type="molecule type" value="Genomic_DNA"/>
</dbReference>
<evidence type="ECO:0000256" key="6">
    <source>
        <dbReference type="ARBA" id="ARBA00022723"/>
    </source>
</evidence>
<dbReference type="CDD" id="cd05283">
    <property type="entry name" value="CAD1"/>
    <property type="match status" value="1"/>
</dbReference>
<evidence type="ECO:0000256" key="1">
    <source>
        <dbReference type="ARBA" id="ARBA00001947"/>
    </source>
</evidence>
<dbReference type="GO" id="GO:0006066">
    <property type="term" value="P:alcohol metabolic process"/>
    <property type="evidence" value="ECO:0007669"/>
    <property type="project" value="UniProtKB-ARBA"/>
</dbReference>
<evidence type="ECO:0000256" key="3">
    <source>
        <dbReference type="ARBA" id="ARBA00011738"/>
    </source>
</evidence>
<keyword evidence="17" id="KW-1185">Reference proteome</keyword>
<organism evidence="16 17">
    <name type="scientific">Tolypocladium ophioglossoides (strain CBS 100239)</name>
    <name type="common">Snaketongue truffleclub</name>
    <name type="synonym">Elaphocordyceps ophioglossoides</name>
    <dbReference type="NCBI Taxonomy" id="1163406"/>
    <lineage>
        <taxon>Eukaryota</taxon>
        <taxon>Fungi</taxon>
        <taxon>Dikarya</taxon>
        <taxon>Ascomycota</taxon>
        <taxon>Pezizomycotina</taxon>
        <taxon>Sordariomycetes</taxon>
        <taxon>Hypocreomycetidae</taxon>
        <taxon>Hypocreales</taxon>
        <taxon>Ophiocordycipitaceae</taxon>
        <taxon>Tolypocladium</taxon>
    </lineage>
</organism>
<comment type="cofactor">
    <cofactor evidence="1 14">
        <name>Zn(2+)</name>
        <dbReference type="ChEBI" id="CHEBI:29105"/>
    </cofactor>
</comment>
<dbReference type="InterPro" id="IPR047109">
    <property type="entry name" value="CAD-like"/>
</dbReference>
<evidence type="ECO:0000256" key="10">
    <source>
        <dbReference type="ARBA" id="ARBA00023002"/>
    </source>
</evidence>
<dbReference type="GO" id="GO:0008270">
    <property type="term" value="F:zinc ion binding"/>
    <property type="evidence" value="ECO:0007669"/>
    <property type="project" value="InterPro"/>
</dbReference>
<evidence type="ECO:0000256" key="5">
    <source>
        <dbReference type="ARBA" id="ARBA00022574"/>
    </source>
</evidence>
<feature type="domain" description="Enoyl reductase (ER)" evidence="15">
    <location>
        <begin position="14"/>
        <end position="345"/>
    </location>
</feature>
<dbReference type="InterPro" id="IPR013154">
    <property type="entry name" value="ADH-like_N"/>
</dbReference>
<comment type="similarity">
    <text evidence="2 14">Belongs to the zinc-containing alcohol dehydrogenase family.</text>
</comment>
<dbReference type="FunFam" id="3.40.50.720:FF:000158">
    <property type="entry name" value="Zinc-binding alcohol dehydrogenase"/>
    <property type="match status" value="1"/>
</dbReference>
<reference evidence="16 17" key="1">
    <citation type="journal article" date="2015" name="BMC Genomics">
        <title>The genome of the truffle-parasite Tolypocladium ophioglossoides and the evolution of antifungal peptaibiotics.</title>
        <authorList>
            <person name="Quandt C.A."/>
            <person name="Bushley K.E."/>
            <person name="Spatafora J.W."/>
        </authorList>
    </citation>
    <scope>NUCLEOTIDE SEQUENCE [LARGE SCALE GENOMIC DNA]</scope>
    <source>
        <strain evidence="16 17">CBS 100239</strain>
    </source>
</reference>
<dbReference type="PROSITE" id="PS00059">
    <property type="entry name" value="ADH_ZINC"/>
    <property type="match status" value="1"/>
</dbReference>
<dbReference type="Proteomes" id="UP000036947">
    <property type="component" value="Unassembled WGS sequence"/>
</dbReference>
<gene>
    <name evidence="16" type="ORF">TOPH_02426</name>
</gene>
<dbReference type="EC" id="1.1.1.2" evidence="11"/>
<dbReference type="InterPro" id="IPR011044">
    <property type="entry name" value="Quino_amine_DH_bsu"/>
</dbReference>
<keyword evidence="8 14" id="KW-0862">Zinc</keyword>
<comment type="catalytic activity">
    <reaction evidence="12">
        <text>a primary alcohol + NADP(+) = an aldehyde + NADPH + H(+)</text>
        <dbReference type="Rhea" id="RHEA:15937"/>
        <dbReference type="ChEBI" id="CHEBI:15378"/>
        <dbReference type="ChEBI" id="CHEBI:15734"/>
        <dbReference type="ChEBI" id="CHEBI:17478"/>
        <dbReference type="ChEBI" id="CHEBI:57783"/>
        <dbReference type="ChEBI" id="CHEBI:58349"/>
        <dbReference type="EC" id="1.1.1.2"/>
    </reaction>
    <physiologicalReaction direction="left-to-right" evidence="12">
        <dbReference type="Rhea" id="RHEA:15938"/>
    </physiologicalReaction>
    <physiologicalReaction direction="right-to-left" evidence="12">
        <dbReference type="Rhea" id="RHEA:15939"/>
    </physiologicalReaction>
</comment>
<dbReference type="SUPFAM" id="SSF50969">
    <property type="entry name" value="YVTN repeat-like/Quinoprotein amine dehydrogenase"/>
    <property type="match status" value="1"/>
</dbReference>
<evidence type="ECO:0000259" key="15">
    <source>
        <dbReference type="SMART" id="SM00829"/>
    </source>
</evidence>
<dbReference type="PROSITE" id="PS00678">
    <property type="entry name" value="WD_REPEATS_1"/>
    <property type="match status" value="1"/>
</dbReference>
<dbReference type="PANTHER" id="PTHR42683">
    <property type="entry name" value="ALDEHYDE REDUCTASE"/>
    <property type="match status" value="1"/>
</dbReference>
<protein>
    <recommendedName>
        <fullName evidence="11">alcohol dehydrogenase (NADP(+))</fullName>
        <ecNumber evidence="11">1.1.1.2</ecNumber>
    </recommendedName>
</protein>
<dbReference type="Pfam" id="PF00400">
    <property type="entry name" value="WD40"/>
    <property type="match status" value="2"/>
</dbReference>
<dbReference type="InterPro" id="IPR036291">
    <property type="entry name" value="NAD(P)-bd_dom_sf"/>
</dbReference>
<evidence type="ECO:0000313" key="17">
    <source>
        <dbReference type="Proteomes" id="UP000036947"/>
    </source>
</evidence>
<dbReference type="InterPro" id="IPR019775">
    <property type="entry name" value="WD40_repeat_CS"/>
</dbReference>
<dbReference type="Gene3D" id="3.90.180.10">
    <property type="entry name" value="Medium-chain alcohol dehydrogenases, catalytic domain"/>
    <property type="match status" value="1"/>
</dbReference>
<keyword evidence="5 13" id="KW-0853">WD repeat</keyword>
<dbReference type="Gene3D" id="3.40.50.720">
    <property type="entry name" value="NAD(P)-binding Rossmann-like Domain"/>
    <property type="match status" value="1"/>
</dbReference>
<dbReference type="STRING" id="1163406.A0A0L0NFM1"/>
<evidence type="ECO:0000256" key="4">
    <source>
        <dbReference type="ARBA" id="ARBA00022553"/>
    </source>
</evidence>